<evidence type="ECO:0000256" key="8">
    <source>
        <dbReference type="ARBA" id="ARBA00023186"/>
    </source>
</evidence>
<dbReference type="EMBL" id="MEUG01000001">
    <property type="protein sequence ID" value="OGC28431.1"/>
    <property type="molecule type" value="Genomic_DNA"/>
</dbReference>
<feature type="transmembrane region" description="Helical" evidence="10">
    <location>
        <begin position="162"/>
        <end position="181"/>
    </location>
</feature>
<dbReference type="GO" id="GO:0051205">
    <property type="term" value="P:protein insertion into membrane"/>
    <property type="evidence" value="ECO:0007669"/>
    <property type="project" value="TreeGrafter"/>
</dbReference>
<dbReference type="Pfam" id="PF02096">
    <property type="entry name" value="60KD_IMP"/>
    <property type="match status" value="1"/>
</dbReference>
<keyword evidence="6 10" id="KW-1133">Transmembrane helix</keyword>
<sequence length="211" mass="24014">MDYLTNIMLEIVKFFYAIGGHNYGLAIIWLTIAVNIALYPLTVSSIQQMAAMQRIQPMMQKIQDKHKENPQQLQKEMMDLYKIEKVNPLGGCLPMILKIPVFLALFFALQSKEFLALIGDNNGFLWISNIAKPDPTFVMVILIAVSTYLMQKSMPSTAAGSQMQIVTWMMPIFIAFISISFSAGLQIYWVVSNMIGWAQQVYIVNSMKRTR</sequence>
<dbReference type="InterPro" id="IPR001708">
    <property type="entry name" value="YidC/ALB3/OXA1/COX18"/>
</dbReference>
<evidence type="ECO:0000256" key="3">
    <source>
        <dbReference type="ARBA" id="ARBA00022475"/>
    </source>
</evidence>
<keyword evidence="4 9" id="KW-0812">Transmembrane</keyword>
<organism evidence="12 13">
    <name type="scientific">candidate division WOR-1 bacterium RIFOXYC12_FULL_54_18</name>
    <dbReference type="NCBI Taxonomy" id="1802584"/>
    <lineage>
        <taxon>Bacteria</taxon>
        <taxon>Bacillati</taxon>
        <taxon>Saganbacteria</taxon>
    </lineage>
</organism>
<evidence type="ECO:0000256" key="6">
    <source>
        <dbReference type="ARBA" id="ARBA00022989"/>
    </source>
</evidence>
<dbReference type="PANTHER" id="PTHR12428:SF65">
    <property type="entry name" value="CYTOCHROME C OXIDASE ASSEMBLY PROTEIN COX18, MITOCHONDRIAL"/>
    <property type="match status" value="1"/>
</dbReference>
<dbReference type="InterPro" id="IPR047196">
    <property type="entry name" value="YidC_ALB_C"/>
</dbReference>
<keyword evidence="2" id="KW-0813">Transport</keyword>
<dbReference type="GO" id="GO:0015031">
    <property type="term" value="P:protein transport"/>
    <property type="evidence" value="ECO:0007669"/>
    <property type="project" value="UniProtKB-KW"/>
</dbReference>
<evidence type="ECO:0000256" key="5">
    <source>
        <dbReference type="ARBA" id="ARBA00022927"/>
    </source>
</evidence>
<evidence type="ECO:0000313" key="12">
    <source>
        <dbReference type="EMBL" id="OGC28431.1"/>
    </source>
</evidence>
<evidence type="ECO:0000256" key="9">
    <source>
        <dbReference type="RuleBase" id="RU003945"/>
    </source>
</evidence>
<comment type="subcellular location">
    <subcellularLocation>
        <location evidence="1">Cell membrane</location>
        <topology evidence="1">Multi-pass membrane protein</topology>
    </subcellularLocation>
    <subcellularLocation>
        <location evidence="9">Membrane</location>
        <topology evidence="9">Multi-pass membrane protein</topology>
    </subcellularLocation>
</comment>
<evidence type="ECO:0000256" key="10">
    <source>
        <dbReference type="SAM" id="Phobius"/>
    </source>
</evidence>
<gene>
    <name evidence="12" type="ORF">A3K49_05615</name>
</gene>
<comment type="similarity">
    <text evidence="9">Belongs to the OXA1/ALB3/YidC family.</text>
</comment>
<evidence type="ECO:0000256" key="4">
    <source>
        <dbReference type="ARBA" id="ARBA00022692"/>
    </source>
</evidence>
<dbReference type="NCBIfam" id="TIGR03592">
    <property type="entry name" value="yidC_oxa1_cterm"/>
    <property type="match status" value="1"/>
</dbReference>
<evidence type="ECO:0000313" key="13">
    <source>
        <dbReference type="Proteomes" id="UP000178602"/>
    </source>
</evidence>
<keyword evidence="7 10" id="KW-0472">Membrane</keyword>
<protein>
    <recommendedName>
        <fullName evidence="11">Membrane insertase YidC/Oxa/ALB C-terminal domain-containing protein</fullName>
    </recommendedName>
</protein>
<dbReference type="AlphaFoldDB" id="A0A1F4T6L1"/>
<dbReference type="CDD" id="cd20070">
    <property type="entry name" value="5TM_YidC_Alb3"/>
    <property type="match status" value="1"/>
</dbReference>
<dbReference type="GO" id="GO:0005886">
    <property type="term" value="C:plasma membrane"/>
    <property type="evidence" value="ECO:0007669"/>
    <property type="project" value="UniProtKB-SubCell"/>
</dbReference>
<accession>A0A1F4T6L1</accession>
<dbReference type="PANTHER" id="PTHR12428">
    <property type="entry name" value="OXA1"/>
    <property type="match status" value="1"/>
</dbReference>
<dbReference type="GO" id="GO:0032977">
    <property type="term" value="F:membrane insertase activity"/>
    <property type="evidence" value="ECO:0007669"/>
    <property type="project" value="InterPro"/>
</dbReference>
<evidence type="ECO:0000256" key="1">
    <source>
        <dbReference type="ARBA" id="ARBA00004651"/>
    </source>
</evidence>
<dbReference type="Proteomes" id="UP000178602">
    <property type="component" value="Unassembled WGS sequence"/>
</dbReference>
<keyword evidence="8" id="KW-0143">Chaperone</keyword>
<feature type="transmembrane region" description="Helical" evidence="10">
    <location>
        <begin position="130"/>
        <end position="150"/>
    </location>
</feature>
<dbReference type="InterPro" id="IPR028055">
    <property type="entry name" value="YidC/Oxa/ALB_C"/>
</dbReference>
<name>A0A1F4T6L1_UNCSA</name>
<evidence type="ECO:0000256" key="2">
    <source>
        <dbReference type="ARBA" id="ARBA00022448"/>
    </source>
</evidence>
<dbReference type="PRINTS" id="PR00701">
    <property type="entry name" value="60KDINNERMP"/>
</dbReference>
<proteinExistence type="inferred from homology"/>
<feature type="transmembrane region" description="Helical" evidence="10">
    <location>
        <begin position="23"/>
        <end position="46"/>
    </location>
</feature>
<evidence type="ECO:0000259" key="11">
    <source>
        <dbReference type="Pfam" id="PF02096"/>
    </source>
</evidence>
<keyword evidence="5" id="KW-0653">Protein transport</keyword>
<feature type="transmembrane region" description="Helical" evidence="10">
    <location>
        <begin position="86"/>
        <end position="110"/>
    </location>
</feature>
<comment type="caution">
    <text evidence="12">The sequence shown here is derived from an EMBL/GenBank/DDBJ whole genome shotgun (WGS) entry which is preliminary data.</text>
</comment>
<feature type="domain" description="Membrane insertase YidC/Oxa/ALB C-terminal" evidence="11">
    <location>
        <begin position="23"/>
        <end position="203"/>
    </location>
</feature>
<evidence type="ECO:0000256" key="7">
    <source>
        <dbReference type="ARBA" id="ARBA00023136"/>
    </source>
</evidence>
<keyword evidence="3" id="KW-1003">Cell membrane</keyword>
<reference evidence="12 13" key="1">
    <citation type="journal article" date="2016" name="Nat. Commun.">
        <title>Thousands of microbial genomes shed light on interconnected biogeochemical processes in an aquifer system.</title>
        <authorList>
            <person name="Anantharaman K."/>
            <person name="Brown C.T."/>
            <person name="Hug L.A."/>
            <person name="Sharon I."/>
            <person name="Castelle C.J."/>
            <person name="Probst A.J."/>
            <person name="Thomas B.C."/>
            <person name="Singh A."/>
            <person name="Wilkins M.J."/>
            <person name="Karaoz U."/>
            <person name="Brodie E.L."/>
            <person name="Williams K.H."/>
            <person name="Hubbard S.S."/>
            <person name="Banfield J.F."/>
        </authorList>
    </citation>
    <scope>NUCLEOTIDE SEQUENCE [LARGE SCALE GENOMIC DNA]</scope>
</reference>